<organism evidence="3 4">
    <name type="scientific">Fibrella forsythiae</name>
    <dbReference type="NCBI Taxonomy" id="2817061"/>
    <lineage>
        <taxon>Bacteria</taxon>
        <taxon>Pseudomonadati</taxon>
        <taxon>Bacteroidota</taxon>
        <taxon>Cytophagia</taxon>
        <taxon>Cytophagales</taxon>
        <taxon>Spirosomataceae</taxon>
        <taxon>Fibrella</taxon>
    </lineage>
</organism>
<keyword evidence="3" id="KW-0560">Oxidoreductase</keyword>
<dbReference type="SUPFAM" id="SSF49482">
    <property type="entry name" value="Aromatic compound dioxygenase"/>
    <property type="match status" value="1"/>
</dbReference>
<dbReference type="Proteomes" id="UP000664628">
    <property type="component" value="Unassembled WGS sequence"/>
</dbReference>
<reference evidence="3 4" key="1">
    <citation type="submission" date="2021-03" db="EMBL/GenBank/DDBJ databases">
        <title>Fibrella sp. HMF5405 genome sequencing and assembly.</title>
        <authorList>
            <person name="Kang H."/>
            <person name="Kim H."/>
            <person name="Bae S."/>
            <person name="Joh K."/>
        </authorList>
    </citation>
    <scope>NUCLEOTIDE SEQUENCE [LARGE SCALE GENOMIC DNA]</scope>
    <source>
        <strain evidence="3 4">HMF5405</strain>
    </source>
</reference>
<accession>A0ABS3JS08</accession>
<dbReference type="PANTHER" id="PTHR34315:SF1">
    <property type="entry name" value="INTRADIOL RING-CLEAVAGE DIOXYGENASES DOMAIN-CONTAINING PROTEIN-RELATED"/>
    <property type="match status" value="1"/>
</dbReference>
<evidence type="ECO:0000259" key="2">
    <source>
        <dbReference type="Pfam" id="PF00775"/>
    </source>
</evidence>
<dbReference type="Gene3D" id="2.60.130.10">
    <property type="entry name" value="Aromatic compound dioxygenase"/>
    <property type="match status" value="1"/>
</dbReference>
<evidence type="ECO:0000313" key="4">
    <source>
        <dbReference type="Proteomes" id="UP000664628"/>
    </source>
</evidence>
<dbReference type="InterPro" id="IPR000627">
    <property type="entry name" value="Intradiol_dOase_C"/>
</dbReference>
<dbReference type="RefSeq" id="WP_207331937.1">
    <property type="nucleotide sequence ID" value="NZ_JAFMYW010000009.1"/>
</dbReference>
<feature type="compositionally biased region" description="Low complexity" evidence="1">
    <location>
        <begin position="35"/>
        <end position="66"/>
    </location>
</feature>
<evidence type="ECO:0000313" key="3">
    <source>
        <dbReference type="EMBL" id="MBO0951989.1"/>
    </source>
</evidence>
<dbReference type="InterPro" id="IPR015889">
    <property type="entry name" value="Intradiol_dOase_core"/>
</dbReference>
<evidence type="ECO:0000256" key="1">
    <source>
        <dbReference type="SAM" id="MobiDB-lite"/>
    </source>
</evidence>
<dbReference type="PANTHER" id="PTHR34315">
    <property type="match status" value="1"/>
</dbReference>
<keyword evidence="3" id="KW-0223">Dioxygenase</keyword>
<dbReference type="EMBL" id="JAFMYW010000009">
    <property type="protein sequence ID" value="MBO0951989.1"/>
    <property type="molecule type" value="Genomic_DNA"/>
</dbReference>
<feature type="domain" description="Intradiol ring-cleavage dioxygenases" evidence="2">
    <location>
        <begin position="91"/>
        <end position="196"/>
    </location>
</feature>
<dbReference type="Pfam" id="PF00775">
    <property type="entry name" value="Dioxygenase_C"/>
    <property type="match status" value="1"/>
</dbReference>
<protein>
    <submittedName>
        <fullName evidence="3">Intradiol ring-cleavage dioxygenase</fullName>
    </submittedName>
</protein>
<comment type="caution">
    <text evidence="3">The sequence shown here is derived from an EMBL/GenBank/DDBJ whole genome shotgun (WGS) entry which is preliminary data.</text>
</comment>
<feature type="region of interest" description="Disordered" evidence="1">
    <location>
        <begin position="35"/>
        <end position="75"/>
    </location>
</feature>
<name>A0ABS3JS08_9BACT</name>
<keyword evidence="4" id="KW-1185">Reference proteome</keyword>
<gene>
    <name evidence="3" type="ORF">J2I46_25630</name>
</gene>
<proteinExistence type="predicted"/>
<dbReference type="GO" id="GO:0051213">
    <property type="term" value="F:dioxygenase activity"/>
    <property type="evidence" value="ECO:0007669"/>
    <property type="project" value="UniProtKB-KW"/>
</dbReference>
<sequence>MERSEFLKRGFGSLLGITAILPIIDACSDSTSIDPTTTTGTTTPGSSTVTTPSATTTAASGSCTVTPSETEGPFPTKVPANFVRKDIRADRTGVPFTMNITINNASASCAALAGAIVDVWHCDKDGYYSEYGGSGMQSVNYQNVDFLRGRQTTDSNGLVSFTSIFPGWYSGRAPHIHVHIYNSAGKSLLVTQIAFPYAVSNTVYTTASAYGYTKGAQDTLNERDNVFSDGFTTELATVTGSVAAGYVLTHAITVNA</sequence>